<dbReference type="RefSeq" id="XP_065656300.1">
    <property type="nucleotide sequence ID" value="XM_065800228.1"/>
</dbReference>
<evidence type="ECO:0000313" key="3">
    <source>
        <dbReference type="Proteomes" id="UP001652625"/>
    </source>
</evidence>
<proteinExistence type="predicted"/>
<dbReference type="Proteomes" id="UP001652625">
    <property type="component" value="Chromosome 06"/>
</dbReference>
<reference evidence="4 5" key="1">
    <citation type="submission" date="2025-05" db="UniProtKB">
        <authorList>
            <consortium name="RefSeq"/>
        </authorList>
    </citation>
    <scope>IDENTIFICATION</scope>
</reference>
<evidence type="ECO:0000256" key="1">
    <source>
        <dbReference type="SAM" id="MobiDB-lite"/>
    </source>
</evidence>
<dbReference type="RefSeq" id="XP_065656301.1">
    <property type="nucleotide sequence ID" value="XM_065800229.1"/>
</dbReference>
<evidence type="ECO:0000256" key="2">
    <source>
        <dbReference type="SAM" id="SignalP"/>
    </source>
</evidence>
<feature type="region of interest" description="Disordered" evidence="1">
    <location>
        <begin position="125"/>
        <end position="146"/>
    </location>
</feature>
<protein>
    <submittedName>
        <fullName evidence="4 5">Uncharacterized protein LOC100210127 isoform X1</fullName>
    </submittedName>
</protein>
<gene>
    <name evidence="4 5 6" type="primary">LOC100210127</name>
</gene>
<dbReference type="RefSeq" id="XP_065656302.1">
    <property type="nucleotide sequence ID" value="XM_065800230.1"/>
</dbReference>
<sequence>MILIKYIFWSASLSLVLLSKSHKSTIINKLSQHSFNKKSKVPIESNVDDIKESTDFAEREKKWKQIMSEGEMLPEHENLIKNSKTDYKKGEIPHLEKVIIPEPEMMSTEKRAKIEFPLLNVPLKRSGNNDELNTADEDIDESGSGSGELKVITEAENHVIKSEAGYEPEKENTKSGKRRGSMKCEKKCSVPLEYHECAHPRCDFKIGTIKDLCFFLCKHQKERCEDVCVSIH</sequence>
<evidence type="ECO:0000313" key="6">
    <source>
        <dbReference type="RefSeq" id="XP_065656302.1"/>
    </source>
</evidence>
<evidence type="ECO:0000313" key="4">
    <source>
        <dbReference type="RefSeq" id="XP_065656300.1"/>
    </source>
</evidence>
<feature type="signal peptide" evidence="2">
    <location>
        <begin position="1"/>
        <end position="23"/>
    </location>
</feature>
<name>A0ABM4C411_HYDVU</name>
<organism evidence="3 4">
    <name type="scientific">Hydra vulgaris</name>
    <name type="common">Hydra</name>
    <name type="synonym">Hydra attenuata</name>
    <dbReference type="NCBI Taxonomy" id="6087"/>
    <lineage>
        <taxon>Eukaryota</taxon>
        <taxon>Metazoa</taxon>
        <taxon>Cnidaria</taxon>
        <taxon>Hydrozoa</taxon>
        <taxon>Hydroidolina</taxon>
        <taxon>Anthoathecata</taxon>
        <taxon>Aplanulata</taxon>
        <taxon>Hydridae</taxon>
        <taxon>Hydra</taxon>
    </lineage>
</organism>
<feature type="chain" id="PRO_5045025904" evidence="2">
    <location>
        <begin position="24"/>
        <end position="232"/>
    </location>
</feature>
<accession>A0ABM4C411</accession>
<keyword evidence="2" id="KW-0732">Signal</keyword>
<evidence type="ECO:0000313" key="5">
    <source>
        <dbReference type="RefSeq" id="XP_065656301.1"/>
    </source>
</evidence>
<dbReference type="GeneID" id="100210127"/>
<keyword evidence="3" id="KW-1185">Reference proteome</keyword>